<comment type="caution">
    <text evidence="1">The sequence shown here is derived from an EMBL/GenBank/DDBJ whole genome shotgun (WGS) entry which is preliminary data.</text>
</comment>
<dbReference type="Proteomes" id="UP000287124">
    <property type="component" value="Unassembled WGS sequence"/>
</dbReference>
<evidence type="ECO:0000313" key="2">
    <source>
        <dbReference type="Proteomes" id="UP000287124"/>
    </source>
</evidence>
<proteinExistence type="predicted"/>
<gene>
    <name evidence="1" type="ORF">BHE90_010074</name>
</gene>
<evidence type="ECO:0000313" key="1">
    <source>
        <dbReference type="EMBL" id="RTE75461.1"/>
    </source>
</evidence>
<sequence>MMDYVQGQALKNFNFKKGKRRRSNYPGPSETTSKLADVYTQLRQLEFPKVSALGLPIIDGKPSYDCDSDMHLAENEFDKLPDPGFELHGVRNALYVRHHFRRFVLDTWLDSSADKGPFILMHDDMLMLMSSLLFDDDLILVAILDWQWSFVVPAQMVVPPVWLRGSDASWILIGTNLFHKEVRGLVSAVRDREGRQLVMLLCRAASVL</sequence>
<reference evidence="1 2" key="1">
    <citation type="submission" date="2017-06" db="EMBL/GenBank/DDBJ databases">
        <title>Comparative genomic analysis of Ambrosia Fusariam Clade fungi.</title>
        <authorList>
            <person name="Stajich J.E."/>
            <person name="Carrillo J."/>
            <person name="Kijimoto T."/>
            <person name="Eskalen A."/>
            <person name="O'Donnell K."/>
            <person name="Kasson M."/>
        </authorList>
    </citation>
    <scope>NUCLEOTIDE SEQUENCE [LARGE SCALE GENOMIC DNA]</scope>
    <source>
        <strain evidence="1 2">UCR1854</strain>
    </source>
</reference>
<accession>A0A430LID7</accession>
<organism evidence="1 2">
    <name type="scientific">Fusarium euwallaceae</name>
    <dbReference type="NCBI Taxonomy" id="1147111"/>
    <lineage>
        <taxon>Eukaryota</taxon>
        <taxon>Fungi</taxon>
        <taxon>Dikarya</taxon>
        <taxon>Ascomycota</taxon>
        <taxon>Pezizomycotina</taxon>
        <taxon>Sordariomycetes</taxon>
        <taxon>Hypocreomycetidae</taxon>
        <taxon>Hypocreales</taxon>
        <taxon>Nectriaceae</taxon>
        <taxon>Fusarium</taxon>
        <taxon>Fusarium solani species complex</taxon>
    </lineage>
</organism>
<keyword evidence="2" id="KW-1185">Reference proteome</keyword>
<dbReference type="EMBL" id="MIKF01000185">
    <property type="protein sequence ID" value="RTE75461.1"/>
    <property type="molecule type" value="Genomic_DNA"/>
</dbReference>
<evidence type="ECO:0008006" key="3">
    <source>
        <dbReference type="Google" id="ProtNLM"/>
    </source>
</evidence>
<name>A0A430LID7_9HYPO</name>
<dbReference type="AlphaFoldDB" id="A0A430LID7"/>
<protein>
    <recommendedName>
        <fullName evidence="3">Aminoglycoside phosphotransferase domain-containing protein</fullName>
    </recommendedName>
</protein>